<proteinExistence type="predicted"/>
<evidence type="ECO:0000313" key="2">
    <source>
        <dbReference type="EMBL" id="KKA24865.1"/>
    </source>
</evidence>
<evidence type="ECO:0000256" key="1">
    <source>
        <dbReference type="SAM" id="MobiDB-lite"/>
    </source>
</evidence>
<dbReference type="EMBL" id="LASV01000045">
    <property type="protein sequence ID" value="KKA24865.1"/>
    <property type="molecule type" value="Genomic_DNA"/>
</dbReference>
<reference evidence="2 3" key="1">
    <citation type="submission" date="2015-04" db="EMBL/GenBank/DDBJ databases">
        <authorList>
            <person name="Heijne W.H."/>
            <person name="Fedorova N.D."/>
            <person name="Nierman W.C."/>
            <person name="Vollebregt A.W."/>
            <person name="Zhao Z."/>
            <person name="Wu L."/>
            <person name="Kumar M."/>
            <person name="Stam H."/>
            <person name="van den Berg M.A."/>
            <person name="Pel H.J."/>
        </authorList>
    </citation>
    <scope>NUCLEOTIDE SEQUENCE [LARGE SCALE GENOMIC DNA]</scope>
    <source>
        <strain evidence="2 3">CBS 393.64</strain>
    </source>
</reference>
<comment type="caution">
    <text evidence="2">The sequence shown here is derived from an EMBL/GenBank/DDBJ whole genome shotgun (WGS) entry which is preliminary data.</text>
</comment>
<keyword evidence="3" id="KW-1185">Reference proteome</keyword>
<feature type="compositionally biased region" description="Basic and acidic residues" evidence="1">
    <location>
        <begin position="1"/>
        <end position="34"/>
    </location>
</feature>
<feature type="region of interest" description="Disordered" evidence="1">
    <location>
        <begin position="74"/>
        <end position="98"/>
    </location>
</feature>
<dbReference type="Proteomes" id="UP000053958">
    <property type="component" value="Unassembled WGS sequence"/>
</dbReference>
<dbReference type="RefSeq" id="XP_013331477.1">
    <property type="nucleotide sequence ID" value="XM_013476023.1"/>
</dbReference>
<feature type="region of interest" description="Disordered" evidence="1">
    <location>
        <begin position="127"/>
        <end position="192"/>
    </location>
</feature>
<dbReference type="AlphaFoldDB" id="A0A0F4Z3F8"/>
<dbReference type="GeneID" id="25313432"/>
<feature type="region of interest" description="Disordered" evidence="1">
    <location>
        <begin position="1"/>
        <end position="46"/>
    </location>
</feature>
<gene>
    <name evidence="2" type="ORF">T310_1081</name>
</gene>
<accession>A0A0F4Z3F8</accession>
<organism evidence="2 3">
    <name type="scientific">Rasamsonia emersonii (strain ATCC 16479 / CBS 393.64 / IMI 116815)</name>
    <dbReference type="NCBI Taxonomy" id="1408163"/>
    <lineage>
        <taxon>Eukaryota</taxon>
        <taxon>Fungi</taxon>
        <taxon>Dikarya</taxon>
        <taxon>Ascomycota</taxon>
        <taxon>Pezizomycotina</taxon>
        <taxon>Eurotiomycetes</taxon>
        <taxon>Eurotiomycetidae</taxon>
        <taxon>Eurotiales</taxon>
        <taxon>Trichocomaceae</taxon>
        <taxon>Rasamsonia</taxon>
    </lineage>
</organism>
<evidence type="ECO:0000313" key="3">
    <source>
        <dbReference type="Proteomes" id="UP000053958"/>
    </source>
</evidence>
<feature type="compositionally biased region" description="Gly residues" evidence="1">
    <location>
        <begin position="147"/>
        <end position="161"/>
    </location>
</feature>
<sequence length="304" mass="31128">MGEREEGVSGREDRGGKQRGGEGVKGSDRDKDGQEGGLLGDMTLRAGENEADGTAIKAVEKVAAVPGRGCGALEGSGTHARHAMGRGTSAGGKRKAGRQTGGWEIFDLGLGPVHRPGILETGRVSLLAGGDSGTEQGNRQGTKGRRGTMGGDGPVGCGWASGGAESPAGQGGPTRQRPVDMDEGPSAGPHRSSMGISCWWPAGLGAVWNSRAALAQGCMRWIGADGDADGAGDGGRRPGYGYGSWARVAGTSPYRTAANGILTASYHCHHRRSATRSALCSRLHRAMTGHLHAYSAAHVGILVW</sequence>
<protein>
    <submittedName>
        <fullName evidence="2">Uncharacterized protein</fullName>
    </submittedName>
</protein>
<name>A0A0F4Z3F8_RASE3</name>